<name>A0AAV2H7E9_LYMST</name>
<dbReference type="Proteomes" id="UP001497497">
    <property type="component" value="Unassembled WGS sequence"/>
</dbReference>
<organism evidence="2 3">
    <name type="scientific">Lymnaea stagnalis</name>
    <name type="common">Great pond snail</name>
    <name type="synonym">Helix stagnalis</name>
    <dbReference type="NCBI Taxonomy" id="6523"/>
    <lineage>
        <taxon>Eukaryota</taxon>
        <taxon>Metazoa</taxon>
        <taxon>Spiralia</taxon>
        <taxon>Lophotrochozoa</taxon>
        <taxon>Mollusca</taxon>
        <taxon>Gastropoda</taxon>
        <taxon>Heterobranchia</taxon>
        <taxon>Euthyneura</taxon>
        <taxon>Panpulmonata</taxon>
        <taxon>Hygrophila</taxon>
        <taxon>Lymnaeoidea</taxon>
        <taxon>Lymnaeidae</taxon>
        <taxon>Lymnaea</taxon>
    </lineage>
</organism>
<comment type="caution">
    <text evidence="2">The sequence shown here is derived from an EMBL/GenBank/DDBJ whole genome shotgun (WGS) entry which is preliminary data.</text>
</comment>
<feature type="non-terminal residue" evidence="2">
    <location>
        <position position="1"/>
    </location>
</feature>
<feature type="non-terminal residue" evidence="2">
    <location>
        <position position="108"/>
    </location>
</feature>
<evidence type="ECO:0000313" key="3">
    <source>
        <dbReference type="Proteomes" id="UP001497497"/>
    </source>
</evidence>
<gene>
    <name evidence="2" type="ORF">GSLYS_00003794001</name>
</gene>
<protein>
    <submittedName>
        <fullName evidence="2">Uncharacterized protein</fullName>
    </submittedName>
</protein>
<sequence>QKSETTLRTYSAAFTEKNGQTVSSLMNESQAENQKSGFCYAQGEESSDVDGTTNLTGTTLRASKEDQFSENYGDLNESPMTASSQPQMYHSAVRNSQKILVCTSTHNS</sequence>
<reference evidence="2 3" key="1">
    <citation type="submission" date="2024-04" db="EMBL/GenBank/DDBJ databases">
        <authorList>
            <consortium name="Genoscope - CEA"/>
            <person name="William W."/>
        </authorList>
    </citation>
    <scope>NUCLEOTIDE SEQUENCE [LARGE SCALE GENOMIC DNA]</scope>
</reference>
<evidence type="ECO:0000256" key="1">
    <source>
        <dbReference type="SAM" id="MobiDB-lite"/>
    </source>
</evidence>
<proteinExistence type="predicted"/>
<keyword evidence="3" id="KW-1185">Reference proteome</keyword>
<feature type="region of interest" description="Disordered" evidence="1">
    <location>
        <begin position="66"/>
        <end position="86"/>
    </location>
</feature>
<evidence type="ECO:0000313" key="2">
    <source>
        <dbReference type="EMBL" id="CAL1529639.1"/>
    </source>
</evidence>
<dbReference type="EMBL" id="CAXITT010000052">
    <property type="protein sequence ID" value="CAL1529639.1"/>
    <property type="molecule type" value="Genomic_DNA"/>
</dbReference>
<accession>A0AAV2H7E9</accession>
<dbReference type="AlphaFoldDB" id="A0AAV2H7E9"/>